<evidence type="ECO:0000313" key="3">
    <source>
        <dbReference type="Proteomes" id="UP000499080"/>
    </source>
</evidence>
<dbReference type="EMBL" id="BGPR01282994">
    <property type="protein sequence ID" value="GBN28401.1"/>
    <property type="molecule type" value="Genomic_DNA"/>
</dbReference>
<dbReference type="AlphaFoldDB" id="A0A4Y2MML6"/>
<gene>
    <name evidence="2" type="ORF">AVEN_167569_1</name>
    <name evidence="1" type="ORF">AVEN_212521_1</name>
</gene>
<dbReference type="EMBL" id="BGPR01283098">
    <property type="protein sequence ID" value="GBN28639.1"/>
    <property type="molecule type" value="Genomic_DNA"/>
</dbReference>
<sequence length="123" mass="14184">MDKKLRFGSVSAEISALPFIRSEHLASSEKNVNPSSKKTDLTPAEQEIKLWKCDVKENRLSEVPLLSGRNDQLTFLRKDYLDFLVQGRKGSSSILFFWLKLRNRSINIEIKIHKCSIVIKIHN</sequence>
<keyword evidence="3" id="KW-1185">Reference proteome</keyword>
<proteinExistence type="predicted"/>
<evidence type="ECO:0000313" key="1">
    <source>
        <dbReference type="EMBL" id="GBN28401.1"/>
    </source>
</evidence>
<reference evidence="1 3" key="1">
    <citation type="journal article" date="2019" name="Sci. Rep.">
        <title>Orb-weaving spider Araneus ventricosus genome elucidates the spidroin gene catalogue.</title>
        <authorList>
            <person name="Kono N."/>
            <person name="Nakamura H."/>
            <person name="Ohtoshi R."/>
            <person name="Moran D.A.P."/>
            <person name="Shinohara A."/>
            <person name="Yoshida Y."/>
            <person name="Fujiwara M."/>
            <person name="Mori M."/>
            <person name="Tomita M."/>
            <person name="Arakawa K."/>
        </authorList>
    </citation>
    <scope>NUCLEOTIDE SEQUENCE [LARGE SCALE GENOMIC DNA]</scope>
</reference>
<accession>A0A4Y2MML6</accession>
<comment type="caution">
    <text evidence="1">The sequence shown here is derived from an EMBL/GenBank/DDBJ whole genome shotgun (WGS) entry which is preliminary data.</text>
</comment>
<organism evidence="1 3">
    <name type="scientific">Araneus ventricosus</name>
    <name type="common">Orbweaver spider</name>
    <name type="synonym">Epeira ventricosa</name>
    <dbReference type="NCBI Taxonomy" id="182803"/>
    <lineage>
        <taxon>Eukaryota</taxon>
        <taxon>Metazoa</taxon>
        <taxon>Ecdysozoa</taxon>
        <taxon>Arthropoda</taxon>
        <taxon>Chelicerata</taxon>
        <taxon>Arachnida</taxon>
        <taxon>Araneae</taxon>
        <taxon>Araneomorphae</taxon>
        <taxon>Entelegynae</taxon>
        <taxon>Araneoidea</taxon>
        <taxon>Araneidae</taxon>
        <taxon>Araneus</taxon>
    </lineage>
</organism>
<protein>
    <submittedName>
        <fullName evidence="1">Uncharacterized protein</fullName>
    </submittedName>
</protein>
<dbReference type="Proteomes" id="UP000499080">
    <property type="component" value="Unassembled WGS sequence"/>
</dbReference>
<evidence type="ECO:0000313" key="2">
    <source>
        <dbReference type="EMBL" id="GBN28639.1"/>
    </source>
</evidence>
<name>A0A4Y2MML6_ARAVE</name>